<organism evidence="16 17">
    <name type="scientific">Rickenella mellea</name>
    <dbReference type="NCBI Taxonomy" id="50990"/>
    <lineage>
        <taxon>Eukaryota</taxon>
        <taxon>Fungi</taxon>
        <taxon>Dikarya</taxon>
        <taxon>Basidiomycota</taxon>
        <taxon>Agaricomycotina</taxon>
        <taxon>Agaricomycetes</taxon>
        <taxon>Hymenochaetales</taxon>
        <taxon>Rickenellaceae</taxon>
        <taxon>Rickenella</taxon>
    </lineage>
</organism>
<feature type="active site" description="Proton acceptor" evidence="10">
    <location>
        <position position="76"/>
    </location>
</feature>
<comment type="cofactor">
    <cofactor evidence="11">
        <name>heme b</name>
        <dbReference type="ChEBI" id="CHEBI:60344"/>
    </cofactor>
    <text evidence="11">Binds 1 heme b (iron(II)-protoporphyrin IX) group per subunit.</text>
</comment>
<dbReference type="Proteomes" id="UP000294933">
    <property type="component" value="Unassembled WGS sequence"/>
</dbReference>
<dbReference type="AlphaFoldDB" id="A0A4Y7Q4W9"/>
<evidence type="ECO:0000313" key="17">
    <source>
        <dbReference type="Proteomes" id="UP000294933"/>
    </source>
</evidence>
<feature type="disulfide bond" evidence="13">
    <location>
        <begin position="272"/>
        <end position="337"/>
    </location>
</feature>
<evidence type="ECO:0000256" key="7">
    <source>
        <dbReference type="ARBA" id="ARBA00023004"/>
    </source>
</evidence>
<dbReference type="PRINTS" id="PR00458">
    <property type="entry name" value="PEROXIDASE"/>
</dbReference>
<dbReference type="Gene3D" id="1.10.520.10">
    <property type="match status" value="1"/>
</dbReference>
<evidence type="ECO:0000256" key="4">
    <source>
        <dbReference type="ARBA" id="ARBA00022723"/>
    </source>
</evidence>
<dbReference type="PANTHER" id="PTHR31356:SF66">
    <property type="entry name" value="CATALASE-PEROXIDASE"/>
    <property type="match status" value="1"/>
</dbReference>
<dbReference type="PROSITE" id="PS50873">
    <property type="entry name" value="PEROXIDASE_4"/>
    <property type="match status" value="1"/>
</dbReference>
<evidence type="ECO:0000256" key="12">
    <source>
        <dbReference type="PIRSR" id="PIRSR601621-3"/>
    </source>
</evidence>
<feature type="disulfide bond" evidence="13">
    <location>
        <begin position="44"/>
        <end position="308"/>
    </location>
</feature>
<keyword evidence="6 14" id="KW-0560">Oxidoreductase</keyword>
<dbReference type="GO" id="GO:0004601">
    <property type="term" value="F:peroxidase activity"/>
    <property type="evidence" value="ECO:0007669"/>
    <property type="project" value="UniProtKB-KW"/>
</dbReference>
<feature type="binding site" evidence="11">
    <location>
        <position position="92"/>
    </location>
    <ligand>
        <name>Ca(2+)</name>
        <dbReference type="ChEBI" id="CHEBI:29108"/>
        <label>1</label>
    </ligand>
</feature>
<dbReference type="Pfam" id="PF11895">
    <property type="entry name" value="Peroxidase_ext"/>
    <property type="match status" value="1"/>
</dbReference>
<evidence type="ECO:0000313" key="16">
    <source>
        <dbReference type="EMBL" id="TDL21870.1"/>
    </source>
</evidence>
<comment type="similarity">
    <text evidence="1 14">Belongs to the peroxidase family. Ligninase subfamily.</text>
</comment>
<feature type="binding site" evidence="11">
    <location>
        <position position="94"/>
    </location>
    <ligand>
        <name>Ca(2+)</name>
        <dbReference type="ChEBI" id="CHEBI:29108"/>
        <label>1</label>
    </ligand>
</feature>
<keyword evidence="4 11" id="KW-0479">Metal-binding</keyword>
<keyword evidence="17" id="KW-1185">Reference proteome</keyword>
<dbReference type="GO" id="GO:0000302">
    <property type="term" value="P:response to reactive oxygen species"/>
    <property type="evidence" value="ECO:0007669"/>
    <property type="project" value="TreeGrafter"/>
</dbReference>
<feature type="binding site" evidence="11">
    <location>
        <position position="217"/>
    </location>
    <ligand>
        <name>Ca(2+)</name>
        <dbReference type="ChEBI" id="CHEBI:29108"/>
        <label>2</label>
    </ligand>
</feature>
<dbReference type="STRING" id="50990.A0A4Y7Q4W9"/>
<keyword evidence="3 11" id="KW-0349">Heme</keyword>
<dbReference type="PROSITE" id="PS00435">
    <property type="entry name" value="PEROXIDASE_1"/>
    <property type="match status" value="1"/>
</dbReference>
<evidence type="ECO:0000256" key="10">
    <source>
        <dbReference type="PIRSR" id="PIRSR601621-1"/>
    </source>
</evidence>
<keyword evidence="11 14" id="KW-0106">Calcium</keyword>
<evidence type="ECO:0000256" key="3">
    <source>
        <dbReference type="ARBA" id="ARBA00022617"/>
    </source>
</evidence>
<dbReference type="SUPFAM" id="SSF48113">
    <property type="entry name" value="Heme-dependent peroxidases"/>
    <property type="match status" value="1"/>
</dbReference>
<dbReference type="InterPro" id="IPR024589">
    <property type="entry name" value="Ligninase_C"/>
</dbReference>
<feature type="site" description="Transition state stabilizer" evidence="12">
    <location>
        <position position="72"/>
    </location>
</feature>
<dbReference type="Gene3D" id="1.10.420.10">
    <property type="entry name" value="Peroxidase, domain 2"/>
    <property type="match status" value="1"/>
</dbReference>
<dbReference type="InterPro" id="IPR010255">
    <property type="entry name" value="Haem_peroxidase_sf"/>
</dbReference>
<dbReference type="OrthoDB" id="2113341at2759"/>
<evidence type="ECO:0000256" key="5">
    <source>
        <dbReference type="ARBA" id="ARBA00022729"/>
    </source>
</evidence>
<keyword evidence="8 13" id="KW-1015">Disulfide bond</keyword>
<sequence>MVIKSLLGLLVVVFTLFLTSQAGVVSYRKTQCAGTVHKAFNPACCKWFRVLDDLQTNVLHSTCGDASHSALRIVFHDAIGFSKTKKFGDGADGSIIMFGETELEFAANNGIDEIAGDLKRVADTHGKSYGDIIQFAGAVGVANCAGAPRLKFLAGRPNATRPASEGTVPEAFQSVDTILARMHDAGFSPDELVALLASHTMAAADKVDITIPGTPFDSTPDSFDSQFFIETRLKGVAFPGKGHKRGEVASPLVGEMRLQSDFALARDHRTACTWQSFIKNQTLMNQCFSYAMEKLSVLGQNTKHLLDCSEVIPHPESLKTIPHLPAGKTMADVEQACAATPFPKLPTAIGPATIVKPVESCDGDGN</sequence>
<accession>A0A4Y7Q4W9</accession>
<dbReference type="VEuPathDB" id="FungiDB:BD410DRAFT_282563"/>
<dbReference type="GO" id="GO:0046872">
    <property type="term" value="F:metal ion binding"/>
    <property type="evidence" value="ECO:0007669"/>
    <property type="project" value="UniProtKB-UniRule"/>
</dbReference>
<evidence type="ECO:0000256" key="8">
    <source>
        <dbReference type="ARBA" id="ARBA00023157"/>
    </source>
</evidence>
<evidence type="ECO:0000259" key="15">
    <source>
        <dbReference type="PROSITE" id="PS50873"/>
    </source>
</evidence>
<dbReference type="InterPro" id="IPR019793">
    <property type="entry name" value="Peroxidases_heam-ligand_BS"/>
</dbReference>
<dbReference type="PRINTS" id="PR00462">
    <property type="entry name" value="LIGNINASE"/>
</dbReference>
<feature type="binding site" evidence="11">
    <location>
        <position position="90"/>
    </location>
    <ligand>
        <name>Ca(2+)</name>
        <dbReference type="ChEBI" id="CHEBI:29108"/>
        <label>1</label>
    </ligand>
</feature>
<evidence type="ECO:0000256" key="2">
    <source>
        <dbReference type="ARBA" id="ARBA00022559"/>
    </source>
</evidence>
<dbReference type="CDD" id="cd00692">
    <property type="entry name" value="ligninase"/>
    <property type="match status" value="1"/>
</dbReference>
<evidence type="ECO:0000256" key="11">
    <source>
        <dbReference type="PIRSR" id="PIRSR601621-2"/>
    </source>
</evidence>
<feature type="disulfide bond" evidence="13">
    <location>
        <begin position="32"/>
        <end position="45"/>
    </location>
</feature>
<feature type="chain" id="PRO_5021499021" description="Peroxidase" evidence="14">
    <location>
        <begin position="23"/>
        <end position="366"/>
    </location>
</feature>
<gene>
    <name evidence="16" type="ORF">BD410DRAFT_282563</name>
</gene>
<comment type="cofactor">
    <cofactor evidence="11 14">
        <name>Ca(2+)</name>
        <dbReference type="ChEBI" id="CHEBI:29108"/>
    </cofactor>
    <text evidence="11 14">Binds 2 calcium ions per subunit.</text>
</comment>
<dbReference type="GO" id="GO:0034599">
    <property type="term" value="P:cellular response to oxidative stress"/>
    <property type="evidence" value="ECO:0007669"/>
    <property type="project" value="InterPro"/>
</dbReference>
<dbReference type="GO" id="GO:0020037">
    <property type="term" value="F:heme binding"/>
    <property type="evidence" value="ECO:0007669"/>
    <property type="project" value="UniProtKB-UniRule"/>
</dbReference>
<reference evidence="16 17" key="1">
    <citation type="submission" date="2018-06" db="EMBL/GenBank/DDBJ databases">
        <title>A transcriptomic atlas of mushroom development highlights an independent origin of complex multicellularity.</title>
        <authorList>
            <consortium name="DOE Joint Genome Institute"/>
            <person name="Krizsan K."/>
            <person name="Almasi E."/>
            <person name="Merenyi Z."/>
            <person name="Sahu N."/>
            <person name="Viragh M."/>
            <person name="Koszo T."/>
            <person name="Mondo S."/>
            <person name="Kiss B."/>
            <person name="Balint B."/>
            <person name="Kues U."/>
            <person name="Barry K."/>
            <person name="Hegedus J.C."/>
            <person name="Henrissat B."/>
            <person name="Johnson J."/>
            <person name="Lipzen A."/>
            <person name="Ohm R."/>
            <person name="Nagy I."/>
            <person name="Pangilinan J."/>
            <person name="Yan J."/>
            <person name="Xiong Y."/>
            <person name="Grigoriev I.V."/>
            <person name="Hibbett D.S."/>
            <person name="Nagy L.G."/>
        </authorList>
    </citation>
    <scope>NUCLEOTIDE SEQUENCE [LARGE SCALE GENOMIC DNA]</scope>
    <source>
        <strain evidence="16 17">SZMC22713</strain>
    </source>
</reference>
<feature type="binding site" evidence="11">
    <location>
        <position position="200"/>
    </location>
    <ligand>
        <name>Ca(2+)</name>
        <dbReference type="ChEBI" id="CHEBI:29108"/>
        <label>2</label>
    </ligand>
</feature>
<keyword evidence="5 14" id="KW-0732">Signal</keyword>
<feature type="binding site" evidence="11">
    <location>
        <position position="224"/>
    </location>
    <ligand>
        <name>Ca(2+)</name>
        <dbReference type="ChEBI" id="CHEBI:29108"/>
        <label>2</label>
    </ligand>
</feature>
<feature type="signal peptide" evidence="14">
    <location>
        <begin position="1"/>
        <end position="22"/>
    </location>
</feature>
<feature type="binding site" evidence="11">
    <location>
        <position position="219"/>
    </location>
    <ligand>
        <name>Ca(2+)</name>
        <dbReference type="ChEBI" id="CHEBI:29108"/>
        <label>2</label>
    </ligand>
</feature>
<evidence type="ECO:0000256" key="13">
    <source>
        <dbReference type="PIRSR" id="PIRSR601621-4"/>
    </source>
</evidence>
<evidence type="ECO:0000256" key="14">
    <source>
        <dbReference type="RuleBase" id="RU363051"/>
    </source>
</evidence>
<dbReference type="Pfam" id="PF00141">
    <property type="entry name" value="peroxidase"/>
    <property type="match status" value="1"/>
</dbReference>
<evidence type="ECO:0000256" key="1">
    <source>
        <dbReference type="ARBA" id="ARBA00006089"/>
    </source>
</evidence>
<proteinExistence type="inferred from homology"/>
<keyword evidence="2 14" id="KW-0575">Peroxidase</keyword>
<dbReference type="InterPro" id="IPR001621">
    <property type="entry name" value="Ligninase"/>
</dbReference>
<dbReference type="PANTHER" id="PTHR31356">
    <property type="entry name" value="THYLAKOID LUMENAL 29 KDA PROTEIN, CHLOROPLASTIC-RELATED"/>
    <property type="match status" value="1"/>
</dbReference>
<feature type="domain" description="Plant heme peroxidase family profile" evidence="15">
    <location>
        <begin position="111"/>
        <end position="341"/>
    </location>
</feature>
<dbReference type="InterPro" id="IPR044831">
    <property type="entry name" value="Ccp1-like"/>
</dbReference>
<dbReference type="InterPro" id="IPR002016">
    <property type="entry name" value="Haem_peroxidase"/>
</dbReference>
<name>A0A4Y7Q4W9_9AGAM</name>
<evidence type="ECO:0000256" key="6">
    <source>
        <dbReference type="ARBA" id="ARBA00023002"/>
    </source>
</evidence>
<dbReference type="EMBL" id="ML170178">
    <property type="protein sequence ID" value="TDL21870.1"/>
    <property type="molecule type" value="Genomic_DNA"/>
</dbReference>
<dbReference type="EC" id="1.11.1.-" evidence="14"/>
<feature type="binding site" description="axial binding residue" evidence="11">
    <location>
        <position position="199"/>
    </location>
    <ligand>
        <name>heme b</name>
        <dbReference type="ChEBI" id="CHEBI:60344"/>
    </ligand>
    <ligandPart>
        <name>Fe</name>
        <dbReference type="ChEBI" id="CHEBI:18248"/>
    </ligandPart>
</feature>
<protein>
    <recommendedName>
        <fullName evidence="14">Peroxidase</fullName>
        <ecNumber evidence="14">1.11.1.-</ecNumber>
    </recommendedName>
</protein>
<evidence type="ECO:0000256" key="9">
    <source>
        <dbReference type="ARBA" id="ARBA00023180"/>
    </source>
</evidence>
<feature type="binding site" evidence="11">
    <location>
        <position position="77"/>
    </location>
    <ligand>
        <name>Ca(2+)</name>
        <dbReference type="ChEBI" id="CHEBI:29108"/>
        <label>1</label>
    </ligand>
</feature>
<feature type="disulfide bond" evidence="13">
    <location>
        <begin position="63"/>
        <end position="144"/>
    </location>
</feature>
<dbReference type="GO" id="GO:0042744">
    <property type="term" value="P:hydrogen peroxide catabolic process"/>
    <property type="evidence" value="ECO:0007669"/>
    <property type="project" value="TreeGrafter"/>
</dbReference>
<keyword evidence="9" id="KW-0325">Glycoprotein</keyword>
<keyword evidence="7 11" id="KW-0408">Iron</keyword>